<feature type="modified residue" description="4-aspartylphosphate" evidence="3">
    <location>
        <position position="53"/>
    </location>
</feature>
<sequence length="121" mass="13065">MALILIVDDQPTMRFLLRSILTGAGHLTLEAEHGQAALEQLAAHPDVALLVTDLEMPVMDGLELLQTLRPRTTLPKLIVSGCSVDPLLTELGVSAFFGKPLELTRFKRTVLSLLTAPATPV</sequence>
<dbReference type="GO" id="GO:0000160">
    <property type="term" value="P:phosphorelay signal transduction system"/>
    <property type="evidence" value="ECO:0007669"/>
    <property type="project" value="UniProtKB-KW"/>
</dbReference>
<dbReference type="PANTHER" id="PTHR44591:SF14">
    <property type="entry name" value="PROTEIN PILG"/>
    <property type="match status" value="1"/>
</dbReference>
<keyword evidence="2" id="KW-0902">Two-component regulatory system</keyword>
<dbReference type="Gene3D" id="3.40.50.2300">
    <property type="match status" value="1"/>
</dbReference>
<evidence type="ECO:0000256" key="1">
    <source>
        <dbReference type="ARBA" id="ARBA00022553"/>
    </source>
</evidence>
<name>A0A6J4VDW8_9DEIN</name>
<dbReference type="InterPro" id="IPR011006">
    <property type="entry name" value="CheY-like_superfamily"/>
</dbReference>
<reference evidence="5" key="1">
    <citation type="submission" date="2020-02" db="EMBL/GenBank/DDBJ databases">
        <authorList>
            <person name="Meier V. D."/>
        </authorList>
    </citation>
    <scope>NUCLEOTIDE SEQUENCE</scope>
    <source>
        <strain evidence="5">AVDCRST_MAG86</strain>
    </source>
</reference>
<dbReference type="PANTHER" id="PTHR44591">
    <property type="entry name" value="STRESS RESPONSE REGULATOR PROTEIN 1"/>
    <property type="match status" value="1"/>
</dbReference>
<organism evidence="5">
    <name type="scientific">uncultured Truepera sp</name>
    <dbReference type="NCBI Taxonomy" id="543023"/>
    <lineage>
        <taxon>Bacteria</taxon>
        <taxon>Thermotogati</taxon>
        <taxon>Deinococcota</taxon>
        <taxon>Deinococci</taxon>
        <taxon>Trueperales</taxon>
        <taxon>Trueperaceae</taxon>
        <taxon>Truepera</taxon>
        <taxon>environmental samples</taxon>
    </lineage>
</organism>
<feature type="domain" description="Response regulatory" evidence="4">
    <location>
        <begin position="3"/>
        <end position="114"/>
    </location>
</feature>
<dbReference type="InterPro" id="IPR001789">
    <property type="entry name" value="Sig_transdc_resp-reg_receiver"/>
</dbReference>
<dbReference type="SMART" id="SM00448">
    <property type="entry name" value="REC"/>
    <property type="match status" value="1"/>
</dbReference>
<dbReference type="EMBL" id="CADCWP010000194">
    <property type="protein sequence ID" value="CAA9576579.1"/>
    <property type="molecule type" value="Genomic_DNA"/>
</dbReference>
<evidence type="ECO:0000259" key="4">
    <source>
        <dbReference type="PROSITE" id="PS50110"/>
    </source>
</evidence>
<keyword evidence="1 3" id="KW-0597">Phosphoprotein</keyword>
<dbReference type="AlphaFoldDB" id="A0A6J4VDW8"/>
<proteinExistence type="predicted"/>
<accession>A0A6J4VDW8</accession>
<gene>
    <name evidence="5" type="ORF">AVDCRST_MAG86-2328</name>
</gene>
<protein>
    <recommendedName>
        <fullName evidence="4">Response regulatory domain-containing protein</fullName>
    </recommendedName>
</protein>
<dbReference type="PROSITE" id="PS50110">
    <property type="entry name" value="RESPONSE_REGULATORY"/>
    <property type="match status" value="1"/>
</dbReference>
<evidence type="ECO:0000256" key="2">
    <source>
        <dbReference type="ARBA" id="ARBA00023012"/>
    </source>
</evidence>
<evidence type="ECO:0000256" key="3">
    <source>
        <dbReference type="PROSITE-ProRule" id="PRU00169"/>
    </source>
</evidence>
<dbReference type="Pfam" id="PF00072">
    <property type="entry name" value="Response_reg"/>
    <property type="match status" value="1"/>
</dbReference>
<evidence type="ECO:0000313" key="5">
    <source>
        <dbReference type="EMBL" id="CAA9576579.1"/>
    </source>
</evidence>
<dbReference type="SUPFAM" id="SSF52172">
    <property type="entry name" value="CheY-like"/>
    <property type="match status" value="1"/>
</dbReference>
<dbReference type="InterPro" id="IPR050595">
    <property type="entry name" value="Bact_response_regulator"/>
</dbReference>